<comment type="subcellular location">
    <subcellularLocation>
        <location evidence="1">Secreted</location>
    </subcellularLocation>
</comment>
<dbReference type="GO" id="GO:0006508">
    <property type="term" value="P:proteolysis"/>
    <property type="evidence" value="ECO:0007669"/>
    <property type="project" value="UniProtKB-KW"/>
</dbReference>
<feature type="disulfide bond" evidence="12">
    <location>
        <begin position="173"/>
        <end position="213"/>
    </location>
</feature>
<keyword evidence="3" id="KW-0964">Secreted</keyword>
<dbReference type="CDD" id="cd05471">
    <property type="entry name" value="pepsin_like"/>
    <property type="match status" value="1"/>
</dbReference>
<evidence type="ECO:0000256" key="5">
    <source>
        <dbReference type="ARBA" id="ARBA00022729"/>
    </source>
</evidence>
<dbReference type="PROSITE" id="PS00141">
    <property type="entry name" value="ASP_PROTEASE"/>
    <property type="match status" value="1"/>
</dbReference>
<keyword evidence="6 13" id="KW-0064">Aspartyl protease</keyword>
<feature type="domain" description="Peptidase A1" evidence="15">
    <location>
        <begin position="142"/>
        <end position="489"/>
    </location>
</feature>
<dbReference type="PANTHER" id="PTHR47966:SF44">
    <property type="entry name" value="PEPTIDASE A1 DOMAIN-CONTAINING PROTEIN"/>
    <property type="match status" value="1"/>
</dbReference>
<dbReference type="InterPro" id="IPR001461">
    <property type="entry name" value="Aspartic_peptidase_A1"/>
</dbReference>
<reference evidence="17" key="1">
    <citation type="journal article" date="2015" name="Nat. Genet.">
        <title>The genome and transcriptome of the zoonotic hookworm Ancylostoma ceylanicum identify infection-specific gene families.</title>
        <authorList>
            <person name="Schwarz E.M."/>
            <person name="Hu Y."/>
            <person name="Antoshechkin I."/>
            <person name="Miller M.M."/>
            <person name="Sternberg P.W."/>
            <person name="Aroian R.V."/>
        </authorList>
    </citation>
    <scope>NUCLEOTIDE SEQUENCE</scope>
    <source>
        <strain evidence="17">HY135</strain>
    </source>
</reference>
<dbReference type="Proteomes" id="UP000024635">
    <property type="component" value="Unassembled WGS sequence"/>
</dbReference>
<dbReference type="InterPro" id="IPR001969">
    <property type="entry name" value="Aspartic_peptidase_AS"/>
</dbReference>
<evidence type="ECO:0000256" key="7">
    <source>
        <dbReference type="ARBA" id="ARBA00022801"/>
    </source>
</evidence>
<dbReference type="PROSITE" id="PS51767">
    <property type="entry name" value="PEPTIDASE_A1"/>
    <property type="match status" value="1"/>
</dbReference>
<gene>
    <name evidence="16" type="primary">Acey_s0278.g1152</name>
    <name evidence="16" type="ORF">Y032_0278g1152</name>
</gene>
<keyword evidence="7 13" id="KW-0378">Hydrolase</keyword>
<evidence type="ECO:0000256" key="14">
    <source>
        <dbReference type="SAM" id="MobiDB-lite"/>
    </source>
</evidence>
<evidence type="ECO:0000256" key="4">
    <source>
        <dbReference type="ARBA" id="ARBA00022670"/>
    </source>
</evidence>
<evidence type="ECO:0000256" key="3">
    <source>
        <dbReference type="ARBA" id="ARBA00022525"/>
    </source>
</evidence>
<dbReference type="GO" id="GO:0005576">
    <property type="term" value="C:extracellular region"/>
    <property type="evidence" value="ECO:0007669"/>
    <property type="project" value="UniProtKB-SubCell"/>
</dbReference>
<evidence type="ECO:0000259" key="15">
    <source>
        <dbReference type="PROSITE" id="PS51767"/>
    </source>
</evidence>
<evidence type="ECO:0000256" key="13">
    <source>
        <dbReference type="RuleBase" id="RU000454"/>
    </source>
</evidence>
<dbReference type="AlphaFoldDB" id="A0A016S7Z3"/>
<dbReference type="InterPro" id="IPR033121">
    <property type="entry name" value="PEPTIDASE_A1"/>
</dbReference>
<evidence type="ECO:0000313" key="17">
    <source>
        <dbReference type="Proteomes" id="UP000024635"/>
    </source>
</evidence>
<dbReference type="GO" id="GO:0004190">
    <property type="term" value="F:aspartic-type endopeptidase activity"/>
    <property type="evidence" value="ECO:0007669"/>
    <property type="project" value="UniProtKB-KW"/>
</dbReference>
<evidence type="ECO:0000256" key="11">
    <source>
        <dbReference type="PIRSR" id="PIRSR601461-1"/>
    </source>
</evidence>
<evidence type="ECO:0000313" key="16">
    <source>
        <dbReference type="EMBL" id="EYB86462.1"/>
    </source>
</evidence>
<dbReference type="GO" id="GO:0005764">
    <property type="term" value="C:lysosome"/>
    <property type="evidence" value="ECO:0007669"/>
    <property type="project" value="TreeGrafter"/>
</dbReference>
<evidence type="ECO:0000256" key="6">
    <source>
        <dbReference type="ARBA" id="ARBA00022750"/>
    </source>
</evidence>
<comment type="caution">
    <text evidence="16">The sequence shown here is derived from an EMBL/GenBank/DDBJ whole genome shotgun (WGS) entry which is preliminary data.</text>
</comment>
<feature type="region of interest" description="Disordered" evidence="14">
    <location>
        <begin position="1"/>
        <end position="60"/>
    </location>
</feature>
<evidence type="ECO:0000256" key="9">
    <source>
        <dbReference type="ARBA" id="ARBA00023157"/>
    </source>
</evidence>
<keyword evidence="17" id="KW-1185">Reference proteome</keyword>
<sequence length="493" mass="54428">MHSGERFRSPLSSTTATDRRRCRRQRRPIVAAVVDTGDRPSPLSSTLATDGRRRRSRSTTAATKVEMQLTLLLSTVVGLTMAAVYQMPLVKTGSPRIRMMRKGTWREALKQRNAARIKARATALAAGETYRQNVNDYYDTQYFGNVTVGTPEATFQVVLDTGSADFWIPDVTCAPPPKEKSCEASVCDSGTLCKVFCPNKERCCAETGKKYTCAGKHAYDWRQSQTAKQKGGTWEIEYGTGSASGEFSVDIVRFGNVGDKRLEVPGTVVGRATKIAEFFKDIPMDGILGLAFKAASTSNIAPPFVRAYQLGLVDPVFTVHMRSVGDAENVFGGVFTYGGIDTENCDKEVTYVKLTYAAFFLFEMDAVSLGNFHDKSGWEVISDTGTSFIGAPTRIADEIAKAAGARYDKDEEAYFVDCEKPSDLKLRIGGRDYVIEGRNFKVTLKEDVCVLPIFGMEGGWFGPSWILGDPFIRQFCNIHDMKKLMIGFAKSLY</sequence>
<dbReference type="OrthoDB" id="2747330at2759"/>
<keyword evidence="10" id="KW-0325">Glycoprotein</keyword>
<name>A0A016S7Z3_9BILA</name>
<dbReference type="PRINTS" id="PR00792">
    <property type="entry name" value="PEPSIN"/>
</dbReference>
<dbReference type="Pfam" id="PF00026">
    <property type="entry name" value="Asp"/>
    <property type="match status" value="1"/>
</dbReference>
<dbReference type="PANTHER" id="PTHR47966">
    <property type="entry name" value="BETA-SITE APP-CLEAVING ENZYME, ISOFORM A-RELATED"/>
    <property type="match status" value="1"/>
</dbReference>
<proteinExistence type="inferred from homology"/>
<dbReference type="EMBL" id="JARK01001614">
    <property type="protein sequence ID" value="EYB86462.1"/>
    <property type="molecule type" value="Genomic_DNA"/>
</dbReference>
<dbReference type="InterPro" id="IPR021109">
    <property type="entry name" value="Peptidase_aspartic_dom_sf"/>
</dbReference>
<feature type="active site" evidence="11">
    <location>
        <position position="383"/>
    </location>
</feature>
<dbReference type="SUPFAM" id="SSF50630">
    <property type="entry name" value="Acid proteases"/>
    <property type="match status" value="1"/>
</dbReference>
<keyword evidence="9 12" id="KW-1015">Disulfide bond</keyword>
<keyword evidence="5" id="KW-0732">Signal</keyword>
<keyword evidence="8" id="KW-0865">Zymogen</keyword>
<dbReference type="InterPro" id="IPR034164">
    <property type="entry name" value="Pepsin-like_dom"/>
</dbReference>
<evidence type="ECO:0000256" key="8">
    <source>
        <dbReference type="ARBA" id="ARBA00023145"/>
    </source>
</evidence>
<accession>A0A016S7Z3</accession>
<dbReference type="FunFam" id="2.40.70.10:FF:000058">
    <property type="entry name" value="ASpartyl Protease"/>
    <property type="match status" value="1"/>
</dbReference>
<feature type="active site" evidence="11">
    <location>
        <position position="160"/>
    </location>
</feature>
<evidence type="ECO:0000256" key="10">
    <source>
        <dbReference type="ARBA" id="ARBA00023180"/>
    </source>
</evidence>
<dbReference type="STRING" id="53326.A0A016S7Z3"/>
<evidence type="ECO:0000256" key="2">
    <source>
        <dbReference type="ARBA" id="ARBA00007447"/>
    </source>
</evidence>
<evidence type="ECO:0000256" key="12">
    <source>
        <dbReference type="PIRSR" id="PIRSR601461-2"/>
    </source>
</evidence>
<comment type="similarity">
    <text evidence="2 13">Belongs to the peptidase A1 family.</text>
</comment>
<organism evidence="16 17">
    <name type="scientific">Ancylostoma ceylanicum</name>
    <dbReference type="NCBI Taxonomy" id="53326"/>
    <lineage>
        <taxon>Eukaryota</taxon>
        <taxon>Metazoa</taxon>
        <taxon>Ecdysozoa</taxon>
        <taxon>Nematoda</taxon>
        <taxon>Chromadorea</taxon>
        <taxon>Rhabditida</taxon>
        <taxon>Rhabditina</taxon>
        <taxon>Rhabditomorpha</taxon>
        <taxon>Strongyloidea</taxon>
        <taxon>Ancylostomatidae</taxon>
        <taxon>Ancylostomatinae</taxon>
        <taxon>Ancylostoma</taxon>
    </lineage>
</organism>
<protein>
    <recommendedName>
        <fullName evidence="15">Peptidase A1 domain-containing protein</fullName>
    </recommendedName>
</protein>
<evidence type="ECO:0000256" key="1">
    <source>
        <dbReference type="ARBA" id="ARBA00004613"/>
    </source>
</evidence>
<dbReference type="Gene3D" id="2.40.70.10">
    <property type="entry name" value="Acid Proteases"/>
    <property type="match status" value="2"/>
</dbReference>
<keyword evidence="4 13" id="KW-0645">Protease</keyword>